<sequence>MGRLAKSATVISGTVTTRSWHLKSTGTTQEMYESGISRRPSMIRRRRQIETYCQVRTRQSSLCESVIASENRLLKESGSMVPLSSASCRSSSMTFSLRAWKSSAEGD</sequence>
<organism evidence="1 2">
    <name type="scientific">Microbotryum saponariae</name>
    <dbReference type="NCBI Taxonomy" id="289078"/>
    <lineage>
        <taxon>Eukaryota</taxon>
        <taxon>Fungi</taxon>
        <taxon>Dikarya</taxon>
        <taxon>Basidiomycota</taxon>
        <taxon>Pucciniomycotina</taxon>
        <taxon>Microbotryomycetes</taxon>
        <taxon>Microbotryales</taxon>
        <taxon>Microbotryaceae</taxon>
        <taxon>Microbotryum</taxon>
    </lineage>
</organism>
<evidence type="ECO:0000313" key="2">
    <source>
        <dbReference type="Proteomes" id="UP000249723"/>
    </source>
</evidence>
<reference evidence="2" key="1">
    <citation type="submission" date="2016-10" db="EMBL/GenBank/DDBJ databases">
        <authorList>
            <person name="Jeantristanb JTB J.-T."/>
            <person name="Ricardo R."/>
        </authorList>
    </citation>
    <scope>NUCLEOTIDE SEQUENCE [LARGE SCALE GENOMIC DNA]</scope>
</reference>
<dbReference type="AlphaFoldDB" id="A0A2X0KEH2"/>
<dbReference type="EMBL" id="FMWP01000012">
    <property type="protein sequence ID" value="SCZ88560.1"/>
    <property type="molecule type" value="Genomic_DNA"/>
</dbReference>
<dbReference type="Proteomes" id="UP000249723">
    <property type="component" value="Unassembled WGS sequence"/>
</dbReference>
<protein>
    <submittedName>
        <fullName evidence="1">BZ3500_MvSof-1268-A1-R1_Chr2-1g04491 protein</fullName>
    </submittedName>
</protein>
<evidence type="ECO:0000313" key="1">
    <source>
        <dbReference type="EMBL" id="SCZ88560.1"/>
    </source>
</evidence>
<proteinExistence type="predicted"/>
<name>A0A2X0KEH2_9BASI</name>
<gene>
    <name evidence="1" type="ORF">BZ3500_MVSOF-1268-A1-R1_CHR2-1G04491</name>
</gene>
<accession>A0A2X0KEH2</accession>
<keyword evidence="2" id="KW-1185">Reference proteome</keyword>